<name>A0AAV7IA27_COTGL</name>
<sequence>MFTLKNTSNSTLLLGPPITAKSFLFEAAMHWAEKGNLVFFITPSPLKSFPAQYHDRKDVPPAIYDMIKFLYLETYDVLAEQLVDLHTFSKLPSLILVDNLDTYIKGVQNTELEDMHIAKLCAVLHDSVNACSRVKKCQVLLCASITGTSLQSTPYPLYFDNIWYLTVEKDTDELIIKFTEVSTNSESEIKEPKAFEYRKFRDKTLILTKIFNVNLD</sequence>
<proteinExistence type="predicted"/>
<reference evidence="1 2" key="1">
    <citation type="journal article" date="2021" name="J. Hered.">
        <title>A chromosome-level genome assembly of the parasitoid wasp, Cotesia glomerata (Hymenoptera: Braconidae).</title>
        <authorList>
            <person name="Pinto B.J."/>
            <person name="Weis J.J."/>
            <person name="Gamble T."/>
            <person name="Ode P.J."/>
            <person name="Paul R."/>
            <person name="Zaspel J.M."/>
        </authorList>
    </citation>
    <scope>NUCLEOTIDE SEQUENCE [LARGE SCALE GENOMIC DNA]</scope>
    <source>
        <strain evidence="1">CgM1</strain>
    </source>
</reference>
<dbReference type="PANTHER" id="PTHR28653:SF1">
    <property type="entry name" value="ATPASE SWSAP1"/>
    <property type="match status" value="1"/>
</dbReference>
<evidence type="ECO:0000313" key="1">
    <source>
        <dbReference type="EMBL" id="KAH0549166.1"/>
    </source>
</evidence>
<dbReference type="EMBL" id="JAHXZJ010001864">
    <property type="protein sequence ID" value="KAH0549166.1"/>
    <property type="molecule type" value="Genomic_DNA"/>
</dbReference>
<accession>A0AAV7IA27</accession>
<evidence type="ECO:0000313" key="2">
    <source>
        <dbReference type="Proteomes" id="UP000826195"/>
    </source>
</evidence>
<gene>
    <name evidence="1" type="ORF">KQX54_006651</name>
</gene>
<dbReference type="GO" id="GO:0097196">
    <property type="term" value="C:Shu complex"/>
    <property type="evidence" value="ECO:0007669"/>
    <property type="project" value="TreeGrafter"/>
</dbReference>
<dbReference type="GO" id="GO:0000724">
    <property type="term" value="P:double-strand break repair via homologous recombination"/>
    <property type="evidence" value="ECO:0007669"/>
    <property type="project" value="TreeGrafter"/>
</dbReference>
<keyword evidence="2" id="KW-1185">Reference proteome</keyword>
<dbReference type="Proteomes" id="UP000826195">
    <property type="component" value="Unassembled WGS sequence"/>
</dbReference>
<comment type="caution">
    <text evidence="1">The sequence shown here is derived from an EMBL/GenBank/DDBJ whole genome shotgun (WGS) entry which is preliminary data.</text>
</comment>
<protein>
    <submittedName>
        <fullName evidence="1">Uncharacterized protein</fullName>
    </submittedName>
</protein>
<dbReference type="AlphaFoldDB" id="A0AAV7IA27"/>
<dbReference type="PANTHER" id="PTHR28653">
    <property type="match status" value="1"/>
</dbReference>
<organism evidence="1 2">
    <name type="scientific">Cotesia glomerata</name>
    <name type="common">Lepidopteran parasitic wasp</name>
    <name type="synonym">Apanteles glomeratus</name>
    <dbReference type="NCBI Taxonomy" id="32391"/>
    <lineage>
        <taxon>Eukaryota</taxon>
        <taxon>Metazoa</taxon>
        <taxon>Ecdysozoa</taxon>
        <taxon>Arthropoda</taxon>
        <taxon>Hexapoda</taxon>
        <taxon>Insecta</taxon>
        <taxon>Pterygota</taxon>
        <taxon>Neoptera</taxon>
        <taxon>Endopterygota</taxon>
        <taxon>Hymenoptera</taxon>
        <taxon>Apocrita</taxon>
        <taxon>Ichneumonoidea</taxon>
        <taxon>Braconidae</taxon>
        <taxon>Microgastrinae</taxon>
        <taxon>Cotesia</taxon>
    </lineage>
</organism>
<dbReference type="GO" id="GO:0003697">
    <property type="term" value="F:single-stranded DNA binding"/>
    <property type="evidence" value="ECO:0007669"/>
    <property type="project" value="TreeGrafter"/>
</dbReference>